<accession>A0A1I3ZCZ4</accession>
<dbReference type="PANTHER" id="PTHR48078">
    <property type="entry name" value="THREONINE DEHYDRATASE, MITOCHONDRIAL-RELATED"/>
    <property type="match status" value="1"/>
</dbReference>
<evidence type="ECO:0000256" key="1">
    <source>
        <dbReference type="ARBA" id="ARBA00001933"/>
    </source>
</evidence>
<dbReference type="GO" id="GO:0006567">
    <property type="term" value="P:L-threonine catabolic process"/>
    <property type="evidence" value="ECO:0007669"/>
    <property type="project" value="TreeGrafter"/>
</dbReference>
<dbReference type="Gene3D" id="3.40.50.1100">
    <property type="match status" value="2"/>
</dbReference>
<keyword evidence="2" id="KW-0663">Pyridoxal phosphate</keyword>
<evidence type="ECO:0000256" key="3">
    <source>
        <dbReference type="ARBA" id="ARBA00023239"/>
    </source>
</evidence>
<gene>
    <name evidence="5" type="ORF">SAMN04488498_10693</name>
</gene>
<sequence length="336" mass="34123">MTPITESQIARARALIDPIFLGSPIVRQTGLDAALGCSLALKAETLNPIRSFKGRGTEALMASLTNRPTHVVATSSGNFGQGLARAATTRGVRATIFSGEDDNPGKLEAMRQLGAELRLVPRGGNAKALARDMAAKAGALYIEDGAHPEIAAGAGTIGMELAMQCGALDAVLVQIGDGALISGVGSWIKATSPKTRVIGVTATGAPSFRASLKAGKPLGISPDTIADGMAIDLPIASSVDAVAAIVDDVIEVDDEAILDAMALLLGSASLVAEPSGAAGVAAIMQNRKMFGGLKIAAIVTGGNVRPELLAQAAGRADDRASRATVRRAEWDSAAAL</sequence>
<name>A0A1I3ZCZ4_9HYPH</name>
<dbReference type="GO" id="GO:0004794">
    <property type="term" value="F:threonine deaminase activity"/>
    <property type="evidence" value="ECO:0007669"/>
    <property type="project" value="TreeGrafter"/>
</dbReference>
<evidence type="ECO:0000313" key="5">
    <source>
        <dbReference type="EMBL" id="SFK41770.1"/>
    </source>
</evidence>
<reference evidence="5 6" key="1">
    <citation type="submission" date="2016-10" db="EMBL/GenBank/DDBJ databases">
        <authorList>
            <person name="Varghese N."/>
            <person name="Submissions S."/>
        </authorList>
    </citation>
    <scope>NUCLEOTIDE SEQUENCE [LARGE SCALE GENOMIC DNA]</scope>
    <source>
        <strain evidence="5 6">DSM 21822</strain>
    </source>
</reference>
<dbReference type="GO" id="GO:0006565">
    <property type="term" value="P:L-serine catabolic process"/>
    <property type="evidence" value="ECO:0007669"/>
    <property type="project" value="TreeGrafter"/>
</dbReference>
<organism evidence="5 6">
    <name type="scientific">Neomesorhizobium albiziae</name>
    <dbReference type="NCBI Taxonomy" id="335020"/>
    <lineage>
        <taxon>Bacteria</taxon>
        <taxon>Pseudomonadati</taxon>
        <taxon>Pseudomonadota</taxon>
        <taxon>Alphaproteobacteria</taxon>
        <taxon>Hyphomicrobiales</taxon>
        <taxon>Phyllobacteriaceae</taxon>
        <taxon>Neomesorhizobium</taxon>
    </lineage>
</organism>
<dbReference type="SUPFAM" id="SSF53686">
    <property type="entry name" value="Tryptophan synthase beta subunit-like PLP-dependent enzymes"/>
    <property type="match status" value="1"/>
</dbReference>
<dbReference type="GO" id="GO:0003941">
    <property type="term" value="F:L-serine ammonia-lyase activity"/>
    <property type="evidence" value="ECO:0007669"/>
    <property type="project" value="TreeGrafter"/>
</dbReference>
<dbReference type="InterPro" id="IPR036052">
    <property type="entry name" value="TrpB-like_PALP_sf"/>
</dbReference>
<dbReference type="RefSeq" id="WP_188130408.1">
    <property type="nucleotide sequence ID" value="NZ_BSPE01000031.1"/>
</dbReference>
<dbReference type="InterPro" id="IPR050147">
    <property type="entry name" value="Ser/Thr_Dehydratase"/>
</dbReference>
<protein>
    <submittedName>
        <fullName evidence="5">Threonine dehydratase</fullName>
    </submittedName>
</protein>
<dbReference type="Proteomes" id="UP000323300">
    <property type="component" value="Unassembled WGS sequence"/>
</dbReference>
<dbReference type="GO" id="GO:0009097">
    <property type="term" value="P:isoleucine biosynthetic process"/>
    <property type="evidence" value="ECO:0007669"/>
    <property type="project" value="TreeGrafter"/>
</dbReference>
<dbReference type="Pfam" id="PF00291">
    <property type="entry name" value="PALP"/>
    <property type="match status" value="1"/>
</dbReference>
<feature type="domain" description="Tryptophan synthase beta chain-like PALP" evidence="4">
    <location>
        <begin position="22"/>
        <end position="301"/>
    </location>
</feature>
<evidence type="ECO:0000259" key="4">
    <source>
        <dbReference type="Pfam" id="PF00291"/>
    </source>
</evidence>
<evidence type="ECO:0000256" key="2">
    <source>
        <dbReference type="ARBA" id="ARBA00022898"/>
    </source>
</evidence>
<evidence type="ECO:0000313" key="6">
    <source>
        <dbReference type="Proteomes" id="UP000323300"/>
    </source>
</evidence>
<comment type="cofactor">
    <cofactor evidence="1">
        <name>pyridoxal 5'-phosphate</name>
        <dbReference type="ChEBI" id="CHEBI:597326"/>
    </cofactor>
</comment>
<keyword evidence="3" id="KW-0456">Lyase</keyword>
<dbReference type="InterPro" id="IPR001926">
    <property type="entry name" value="TrpB-like_PALP"/>
</dbReference>
<dbReference type="PANTHER" id="PTHR48078:SF6">
    <property type="entry name" value="L-THREONINE DEHYDRATASE CATABOLIC TDCB"/>
    <property type="match status" value="1"/>
</dbReference>
<proteinExistence type="predicted"/>
<dbReference type="AlphaFoldDB" id="A0A1I3ZCZ4"/>
<dbReference type="EMBL" id="FOSL01000006">
    <property type="protein sequence ID" value="SFK41770.1"/>
    <property type="molecule type" value="Genomic_DNA"/>
</dbReference>
<keyword evidence="6" id="KW-1185">Reference proteome</keyword>